<comment type="caution">
    <text evidence="1">The sequence shown here is derived from an EMBL/GenBank/DDBJ whole genome shotgun (WGS) entry which is preliminary data.</text>
</comment>
<keyword evidence="2" id="KW-1185">Reference proteome</keyword>
<accession>A0AAD7F460</accession>
<protein>
    <submittedName>
        <fullName evidence="1">Uncharacterized protein</fullName>
    </submittedName>
</protein>
<dbReference type="AlphaFoldDB" id="A0AAD7F460"/>
<gene>
    <name evidence="1" type="ORF">DFH08DRAFT_798712</name>
</gene>
<name>A0AAD7F460_9AGAR</name>
<reference evidence="1" key="1">
    <citation type="submission" date="2023-03" db="EMBL/GenBank/DDBJ databases">
        <title>Massive genome expansion in bonnet fungi (Mycena s.s.) driven by repeated elements and novel gene families across ecological guilds.</title>
        <authorList>
            <consortium name="Lawrence Berkeley National Laboratory"/>
            <person name="Harder C.B."/>
            <person name="Miyauchi S."/>
            <person name="Viragh M."/>
            <person name="Kuo A."/>
            <person name="Thoen E."/>
            <person name="Andreopoulos B."/>
            <person name="Lu D."/>
            <person name="Skrede I."/>
            <person name="Drula E."/>
            <person name="Henrissat B."/>
            <person name="Morin E."/>
            <person name="Kohler A."/>
            <person name="Barry K."/>
            <person name="LaButti K."/>
            <person name="Morin E."/>
            <person name="Salamov A."/>
            <person name="Lipzen A."/>
            <person name="Mereny Z."/>
            <person name="Hegedus B."/>
            <person name="Baldrian P."/>
            <person name="Stursova M."/>
            <person name="Weitz H."/>
            <person name="Taylor A."/>
            <person name="Grigoriev I.V."/>
            <person name="Nagy L.G."/>
            <person name="Martin F."/>
            <person name="Kauserud H."/>
        </authorList>
    </citation>
    <scope>NUCLEOTIDE SEQUENCE</scope>
    <source>
        <strain evidence="1">CBHHK002</strain>
    </source>
</reference>
<organism evidence="1 2">
    <name type="scientific">Mycena albidolilacea</name>
    <dbReference type="NCBI Taxonomy" id="1033008"/>
    <lineage>
        <taxon>Eukaryota</taxon>
        <taxon>Fungi</taxon>
        <taxon>Dikarya</taxon>
        <taxon>Basidiomycota</taxon>
        <taxon>Agaricomycotina</taxon>
        <taxon>Agaricomycetes</taxon>
        <taxon>Agaricomycetidae</taxon>
        <taxon>Agaricales</taxon>
        <taxon>Marasmiineae</taxon>
        <taxon>Mycenaceae</taxon>
        <taxon>Mycena</taxon>
    </lineage>
</organism>
<proteinExistence type="predicted"/>
<sequence length="200" mass="21802">MSLTAQWYSGSALLPLLSRDDGTLVGARSLALLAEHQLTDVEVHVRESLLVRQNGPKLMKPVFWSNAATAAQEPLTTTLGIPIYVAPGTWLLKDIAEHGIEEPNVIAGPELTSLCIVDRQSAGRKTAKNDRKVINDSLLVVPRPAKAANSRQAPQLGSRVSLRINDRGQMSNAHLRKSREKAMVKAKAVKIITKGRISEF</sequence>
<evidence type="ECO:0000313" key="1">
    <source>
        <dbReference type="EMBL" id="KAJ7364359.1"/>
    </source>
</evidence>
<dbReference type="EMBL" id="JARIHO010000003">
    <property type="protein sequence ID" value="KAJ7364359.1"/>
    <property type="molecule type" value="Genomic_DNA"/>
</dbReference>
<dbReference type="Proteomes" id="UP001218218">
    <property type="component" value="Unassembled WGS sequence"/>
</dbReference>
<evidence type="ECO:0000313" key="2">
    <source>
        <dbReference type="Proteomes" id="UP001218218"/>
    </source>
</evidence>